<gene>
    <name evidence="5" type="ORF">ENV62_09135</name>
</gene>
<dbReference type="PROSITE" id="PS50889">
    <property type="entry name" value="S4"/>
    <property type="match status" value="1"/>
</dbReference>
<evidence type="ECO:0000256" key="3">
    <source>
        <dbReference type="PROSITE-ProRule" id="PRU00182"/>
    </source>
</evidence>
<dbReference type="Pfam" id="PF01479">
    <property type="entry name" value="S4"/>
    <property type="match status" value="1"/>
</dbReference>
<sequence length="267" mass="28681">MPQENRKSRKIRLDNLLVERGWAETRARAQALILAGRVLVEGVPVTKAGALVPAEARISLKGAPAYVSRGGEKLAAALDHFGVDPKGLVCLDAGASTGGFTQVLLRRGAAKVYAVDVGYGQLDQSLRQDPRVVVQERTNIRLLPKEAVPEPIDLATLDLSFISLTLVIPKIVEFLRPGGAILALVKPQFEVGKGRVGKGGVVRDPELQREAVERVARAARNLGLESSPPFPSPIKGPKGNQEYFLLLKDMSPVPPMPVFVDNPPGKS</sequence>
<dbReference type="InterPro" id="IPR029063">
    <property type="entry name" value="SAM-dependent_MTases_sf"/>
</dbReference>
<comment type="caution">
    <text evidence="5">The sequence shown here is derived from an EMBL/GenBank/DDBJ whole genome shotgun (WGS) entry which is preliminary data.</text>
</comment>
<keyword evidence="5" id="KW-0808">Transferase</keyword>
<protein>
    <submittedName>
        <fullName evidence="5">TlyA family RNA methyltransferase</fullName>
    </submittedName>
</protein>
<proteinExistence type="inferred from homology"/>
<evidence type="ECO:0000259" key="4">
    <source>
        <dbReference type="SMART" id="SM00363"/>
    </source>
</evidence>
<dbReference type="EMBL" id="DTHB01000053">
    <property type="protein sequence ID" value="HGB15384.1"/>
    <property type="molecule type" value="Genomic_DNA"/>
</dbReference>
<dbReference type="GO" id="GO:0008168">
    <property type="term" value="F:methyltransferase activity"/>
    <property type="evidence" value="ECO:0007669"/>
    <property type="project" value="UniProtKB-KW"/>
</dbReference>
<feature type="domain" description="RNA-binding S4" evidence="4">
    <location>
        <begin position="11"/>
        <end position="75"/>
    </location>
</feature>
<dbReference type="SUPFAM" id="SSF55174">
    <property type="entry name" value="Alpha-L RNA-binding motif"/>
    <property type="match status" value="1"/>
</dbReference>
<dbReference type="PANTHER" id="PTHR32319">
    <property type="entry name" value="BACTERIAL HEMOLYSIN-LIKE PROTEIN"/>
    <property type="match status" value="1"/>
</dbReference>
<dbReference type="InterPro" id="IPR047048">
    <property type="entry name" value="TlyA"/>
</dbReference>
<dbReference type="Gene3D" id="3.10.290.10">
    <property type="entry name" value="RNA-binding S4 domain"/>
    <property type="match status" value="1"/>
</dbReference>
<evidence type="ECO:0000256" key="2">
    <source>
        <dbReference type="ARBA" id="ARBA00029460"/>
    </source>
</evidence>
<dbReference type="PIRSF" id="PIRSF005578">
    <property type="entry name" value="TlyA"/>
    <property type="match status" value="1"/>
</dbReference>
<name>A0A7C3SJX1_9BACT</name>
<keyword evidence="1 3" id="KW-0694">RNA-binding</keyword>
<comment type="similarity">
    <text evidence="2">Belongs to the TlyA family.</text>
</comment>
<dbReference type="NCBIfam" id="TIGR00478">
    <property type="entry name" value="tly"/>
    <property type="match status" value="1"/>
</dbReference>
<dbReference type="PANTHER" id="PTHR32319:SF0">
    <property type="entry name" value="BACTERIAL HEMOLYSIN-LIKE PROTEIN"/>
    <property type="match status" value="1"/>
</dbReference>
<dbReference type="SUPFAM" id="SSF53335">
    <property type="entry name" value="S-adenosyl-L-methionine-dependent methyltransferases"/>
    <property type="match status" value="1"/>
</dbReference>
<keyword evidence="5" id="KW-0489">Methyltransferase</keyword>
<dbReference type="CDD" id="cd02440">
    <property type="entry name" value="AdoMet_MTases"/>
    <property type="match status" value="1"/>
</dbReference>
<evidence type="ECO:0000256" key="1">
    <source>
        <dbReference type="ARBA" id="ARBA00022884"/>
    </source>
</evidence>
<reference evidence="5" key="1">
    <citation type="journal article" date="2020" name="mSystems">
        <title>Genome- and Community-Level Interaction Insights into Carbon Utilization and Element Cycling Functions of Hydrothermarchaeota in Hydrothermal Sediment.</title>
        <authorList>
            <person name="Zhou Z."/>
            <person name="Liu Y."/>
            <person name="Xu W."/>
            <person name="Pan J."/>
            <person name="Luo Z.H."/>
            <person name="Li M."/>
        </authorList>
    </citation>
    <scope>NUCLEOTIDE SEQUENCE [LARGE SCALE GENOMIC DNA]</scope>
    <source>
        <strain evidence="5">SpSt-776</strain>
    </source>
</reference>
<dbReference type="CDD" id="cd00165">
    <property type="entry name" value="S4"/>
    <property type="match status" value="1"/>
</dbReference>
<dbReference type="InterPro" id="IPR002942">
    <property type="entry name" value="S4_RNA-bd"/>
</dbReference>
<dbReference type="InterPro" id="IPR036986">
    <property type="entry name" value="S4_RNA-bd_sf"/>
</dbReference>
<dbReference type="GO" id="GO:0032259">
    <property type="term" value="P:methylation"/>
    <property type="evidence" value="ECO:0007669"/>
    <property type="project" value="UniProtKB-KW"/>
</dbReference>
<dbReference type="Pfam" id="PF01728">
    <property type="entry name" value="FtsJ"/>
    <property type="match status" value="1"/>
</dbReference>
<dbReference type="AlphaFoldDB" id="A0A7C3SJX1"/>
<dbReference type="GO" id="GO:0003723">
    <property type="term" value="F:RNA binding"/>
    <property type="evidence" value="ECO:0007669"/>
    <property type="project" value="UniProtKB-KW"/>
</dbReference>
<accession>A0A7C3SJX1</accession>
<organism evidence="5">
    <name type="scientific">Desulfobacca acetoxidans</name>
    <dbReference type="NCBI Taxonomy" id="60893"/>
    <lineage>
        <taxon>Bacteria</taxon>
        <taxon>Pseudomonadati</taxon>
        <taxon>Thermodesulfobacteriota</taxon>
        <taxon>Desulfobaccia</taxon>
        <taxon>Desulfobaccales</taxon>
        <taxon>Desulfobaccaceae</taxon>
        <taxon>Desulfobacca</taxon>
    </lineage>
</organism>
<dbReference type="Gene3D" id="3.40.50.150">
    <property type="entry name" value="Vaccinia Virus protein VP39"/>
    <property type="match status" value="1"/>
</dbReference>
<dbReference type="SMART" id="SM00363">
    <property type="entry name" value="S4"/>
    <property type="match status" value="1"/>
</dbReference>
<evidence type="ECO:0000313" key="5">
    <source>
        <dbReference type="EMBL" id="HGB15384.1"/>
    </source>
</evidence>
<dbReference type="InterPro" id="IPR004538">
    <property type="entry name" value="Hemolysin_A/TlyA"/>
</dbReference>
<dbReference type="InterPro" id="IPR002877">
    <property type="entry name" value="RNA_MeTrfase_FtsJ_dom"/>
</dbReference>